<protein>
    <submittedName>
        <fullName evidence="1">Uncharacterized protein</fullName>
    </submittedName>
</protein>
<name>A0AA39V2I7_9AGAR</name>
<reference evidence="1" key="1">
    <citation type="submission" date="2023-06" db="EMBL/GenBank/DDBJ databases">
        <authorList>
            <consortium name="Lawrence Berkeley National Laboratory"/>
            <person name="Ahrendt S."/>
            <person name="Sahu N."/>
            <person name="Indic B."/>
            <person name="Wong-Bajracharya J."/>
            <person name="Merenyi Z."/>
            <person name="Ke H.-M."/>
            <person name="Monk M."/>
            <person name="Kocsube S."/>
            <person name="Drula E."/>
            <person name="Lipzen A."/>
            <person name="Balint B."/>
            <person name="Henrissat B."/>
            <person name="Andreopoulos B."/>
            <person name="Martin F.M."/>
            <person name="Harder C.B."/>
            <person name="Rigling D."/>
            <person name="Ford K.L."/>
            <person name="Foster G.D."/>
            <person name="Pangilinan J."/>
            <person name="Papanicolaou A."/>
            <person name="Barry K."/>
            <person name="LaButti K."/>
            <person name="Viragh M."/>
            <person name="Koriabine M."/>
            <person name="Yan M."/>
            <person name="Riley R."/>
            <person name="Champramary S."/>
            <person name="Plett K.L."/>
            <person name="Tsai I.J."/>
            <person name="Slot J."/>
            <person name="Sipos G."/>
            <person name="Plett J."/>
            <person name="Nagy L.G."/>
            <person name="Grigoriev I.V."/>
        </authorList>
    </citation>
    <scope>NUCLEOTIDE SEQUENCE</scope>
    <source>
        <strain evidence="1">HWK02</strain>
    </source>
</reference>
<gene>
    <name evidence="1" type="ORF">EDD18DRAFT_1099959</name>
</gene>
<evidence type="ECO:0000313" key="2">
    <source>
        <dbReference type="Proteomes" id="UP001175228"/>
    </source>
</evidence>
<organism evidence="1 2">
    <name type="scientific">Armillaria luteobubalina</name>
    <dbReference type="NCBI Taxonomy" id="153913"/>
    <lineage>
        <taxon>Eukaryota</taxon>
        <taxon>Fungi</taxon>
        <taxon>Dikarya</taxon>
        <taxon>Basidiomycota</taxon>
        <taxon>Agaricomycotina</taxon>
        <taxon>Agaricomycetes</taxon>
        <taxon>Agaricomycetidae</taxon>
        <taxon>Agaricales</taxon>
        <taxon>Marasmiineae</taxon>
        <taxon>Physalacriaceae</taxon>
        <taxon>Armillaria</taxon>
    </lineage>
</organism>
<dbReference type="Proteomes" id="UP001175228">
    <property type="component" value="Unassembled WGS sequence"/>
</dbReference>
<dbReference type="AlphaFoldDB" id="A0AA39V2I7"/>
<proteinExistence type="predicted"/>
<sequence>MASIGLESCLVDPTVFYGKWTSPPDPSIPMPVDNAELFTIIPMHVDNGLMVTNSVALYTRIMLKLNKRFKLLYPTVCTCPDIAFMATALGQYNAHPTHEVATAAKSVLQYLASSCDLALKYGGDHAVQTLSETDIDATNVAFSDSN</sequence>
<comment type="caution">
    <text evidence="1">The sequence shown here is derived from an EMBL/GenBank/DDBJ whole genome shotgun (WGS) entry which is preliminary data.</text>
</comment>
<dbReference type="EMBL" id="JAUEPU010000004">
    <property type="protein sequence ID" value="KAK0502980.1"/>
    <property type="molecule type" value="Genomic_DNA"/>
</dbReference>
<keyword evidence="2" id="KW-1185">Reference proteome</keyword>
<evidence type="ECO:0000313" key="1">
    <source>
        <dbReference type="EMBL" id="KAK0502980.1"/>
    </source>
</evidence>
<accession>A0AA39V2I7</accession>